<dbReference type="PANTHER" id="PTHR11739">
    <property type="entry name" value="CITRATE SYNTHASE"/>
    <property type="match status" value="1"/>
</dbReference>
<dbReference type="PANTHER" id="PTHR11739:SF4">
    <property type="entry name" value="CITRATE SYNTHASE, PEROXISOMAL"/>
    <property type="match status" value="1"/>
</dbReference>
<evidence type="ECO:0000256" key="1">
    <source>
        <dbReference type="ARBA" id="ARBA00005163"/>
    </source>
</evidence>
<evidence type="ECO:0000256" key="2">
    <source>
        <dbReference type="ARBA" id="ARBA00010566"/>
    </source>
</evidence>
<evidence type="ECO:0000256" key="4">
    <source>
        <dbReference type="ARBA" id="ARBA00022679"/>
    </source>
</evidence>
<dbReference type="SUPFAM" id="SSF48256">
    <property type="entry name" value="Citrate synthase"/>
    <property type="match status" value="1"/>
</dbReference>
<evidence type="ECO:0000256" key="3">
    <source>
        <dbReference type="ARBA" id="ARBA00012972"/>
    </source>
</evidence>
<dbReference type="Pfam" id="PF00285">
    <property type="entry name" value="Citrate_synt"/>
    <property type="match status" value="1"/>
</dbReference>
<dbReference type="InterPro" id="IPR016142">
    <property type="entry name" value="Citrate_synth-like_lrg_a-sub"/>
</dbReference>
<reference evidence="5" key="2">
    <citation type="journal article" date="2021" name="PeerJ">
        <title>Extensive microbial diversity within the chicken gut microbiome revealed by metagenomics and culture.</title>
        <authorList>
            <person name="Gilroy R."/>
            <person name="Ravi A."/>
            <person name="Getino M."/>
            <person name="Pursley I."/>
            <person name="Horton D.L."/>
            <person name="Alikhan N.F."/>
            <person name="Baker D."/>
            <person name="Gharbi K."/>
            <person name="Hall N."/>
            <person name="Watson M."/>
            <person name="Adriaenssens E.M."/>
            <person name="Foster-Nyarko E."/>
            <person name="Jarju S."/>
            <person name="Secka A."/>
            <person name="Antonio M."/>
            <person name="Oren A."/>
            <person name="Chaudhuri R.R."/>
            <person name="La Ragione R."/>
            <person name="Hildebrand F."/>
            <person name="Pallen M.J."/>
        </authorList>
    </citation>
    <scope>NUCLEOTIDE SEQUENCE</scope>
    <source>
        <strain evidence="5">ChiBcec15-4380</strain>
    </source>
</reference>
<accession>A0A9D1IXJ8</accession>
<dbReference type="InterPro" id="IPR036969">
    <property type="entry name" value="Citrate_synthase_sf"/>
</dbReference>
<comment type="similarity">
    <text evidence="2">Belongs to the citrate synthase family.</text>
</comment>
<dbReference type="GO" id="GO:0005829">
    <property type="term" value="C:cytosol"/>
    <property type="evidence" value="ECO:0007669"/>
    <property type="project" value="TreeGrafter"/>
</dbReference>
<dbReference type="InterPro" id="IPR002020">
    <property type="entry name" value="Citrate_synthase"/>
</dbReference>
<dbReference type="Gene3D" id="1.10.580.10">
    <property type="entry name" value="Citrate Synthase, domain 1"/>
    <property type="match status" value="1"/>
</dbReference>
<proteinExistence type="inferred from homology"/>
<reference evidence="5" key="1">
    <citation type="submission" date="2020-10" db="EMBL/GenBank/DDBJ databases">
        <authorList>
            <person name="Gilroy R."/>
        </authorList>
    </citation>
    <scope>NUCLEOTIDE SEQUENCE</scope>
    <source>
        <strain evidence="5">ChiBcec15-4380</strain>
    </source>
</reference>
<dbReference type="Gene3D" id="1.10.230.10">
    <property type="entry name" value="Cytochrome P450-Terp, domain 2"/>
    <property type="match status" value="1"/>
</dbReference>
<dbReference type="GO" id="GO:0036440">
    <property type="term" value="F:citrate synthase activity"/>
    <property type="evidence" value="ECO:0007669"/>
    <property type="project" value="UniProtKB-EC"/>
</dbReference>
<dbReference type="InterPro" id="IPR016143">
    <property type="entry name" value="Citrate_synth-like_sm_a-sub"/>
</dbReference>
<organism evidence="5 6">
    <name type="scientific">Candidatus Avoscillospira avicola</name>
    <dbReference type="NCBI Taxonomy" id="2840706"/>
    <lineage>
        <taxon>Bacteria</taxon>
        <taxon>Bacillati</taxon>
        <taxon>Bacillota</taxon>
        <taxon>Clostridia</taxon>
        <taxon>Eubacteriales</taxon>
        <taxon>Oscillospiraceae</taxon>
        <taxon>Oscillospiraceae incertae sedis</taxon>
        <taxon>Candidatus Avoscillospira</taxon>
    </lineage>
</organism>
<dbReference type="AlphaFoldDB" id="A0A9D1IXJ8"/>
<dbReference type="Proteomes" id="UP000824239">
    <property type="component" value="Unassembled WGS sequence"/>
</dbReference>
<dbReference type="EMBL" id="DVHE01000061">
    <property type="protein sequence ID" value="HIR51232.1"/>
    <property type="molecule type" value="Genomic_DNA"/>
</dbReference>
<protein>
    <recommendedName>
        <fullName evidence="3">citrate synthase (unknown stereospecificity)</fullName>
        <ecNumber evidence="3">2.3.3.16</ecNumber>
    </recommendedName>
</protein>
<dbReference type="EC" id="2.3.3.16" evidence="3"/>
<evidence type="ECO:0000313" key="6">
    <source>
        <dbReference type="Proteomes" id="UP000824239"/>
    </source>
</evidence>
<comment type="caution">
    <text evidence="5">The sequence shown here is derived from an EMBL/GenBank/DDBJ whole genome shotgun (WGS) entry which is preliminary data.</text>
</comment>
<dbReference type="PRINTS" id="PR00143">
    <property type="entry name" value="CITRTSNTHASE"/>
</dbReference>
<comment type="pathway">
    <text evidence="1">Carbohydrate metabolism; tricarboxylic acid cycle.</text>
</comment>
<keyword evidence="4" id="KW-0808">Transferase</keyword>
<dbReference type="GO" id="GO:0005975">
    <property type="term" value="P:carbohydrate metabolic process"/>
    <property type="evidence" value="ECO:0007669"/>
    <property type="project" value="TreeGrafter"/>
</dbReference>
<dbReference type="GO" id="GO:0006099">
    <property type="term" value="P:tricarboxylic acid cycle"/>
    <property type="evidence" value="ECO:0007669"/>
    <property type="project" value="TreeGrafter"/>
</dbReference>
<sequence>MKEAKAMSSNYINEYMLRLKDLMRDQYTFKPTEHDDPNIKRGLRNADGTGVLLGITKIGSVQGYTIQDGERMPAPGRLYYRGISVEDIVESHRKNKTFGFSEVVFLLLVGKLPTASQLKEFETMMAEARQLPKSFVEDMILRAPSPDIMNKLARCVLALYSYDDRPDDLSPENLMRQSIELVARFPSIVANAFAAKRHYYDHDSLFIHNTNPELSVAEDFLRMMRKDNAFTIEEARLLDLMLMIHAEHGGGNNSTYVCRAMSSSRTDTYSAIAGAVGSLKGPLHGGANAKVMQMFRDIQEHVRDYTDEDELTAYLAKILRGSANDGSGKIYGLGHAVYTISDPRCELLKKYSRAVAERSGHLDEFELMLRIEKCGIPLITKMKNLDMPICANVDMYSGLIYEFLGIPQALFTPLFAIARVSGWCANRMEEVLTCNRIHRPAYRAEKLRVPYVEMQDRV</sequence>
<dbReference type="NCBIfam" id="NF010635">
    <property type="entry name" value="PRK14032.1"/>
    <property type="match status" value="1"/>
</dbReference>
<evidence type="ECO:0000313" key="5">
    <source>
        <dbReference type="EMBL" id="HIR51232.1"/>
    </source>
</evidence>
<gene>
    <name evidence="5" type="ORF">IAA53_08120</name>
</gene>
<name>A0A9D1IXJ8_9FIRM</name>